<dbReference type="CDD" id="cd04182">
    <property type="entry name" value="GT_2_like_f"/>
    <property type="match status" value="1"/>
</dbReference>
<dbReference type="EMBL" id="CP134145">
    <property type="protein sequence ID" value="WNC73913.1"/>
    <property type="molecule type" value="Genomic_DNA"/>
</dbReference>
<accession>A0ABY9TYM0</accession>
<sequence length="197" mass="21612">MNSHIALVLAAGFSTRYGADKRLEGEHKPLLIQTLDHVCQQFTTVYLVHRNQDDSLLDVIKNRQIRLTPAPADSIGLGTSLATGVKEILKTQTVENINSVSIFLADMPYINSATIRMVLDASTSHNIVRPVYKSDAGHPVCFGSDFLTQLSQLSGDMGAVKVIRTNAEKLHLIDVNDSGIITDIDKPSDWITNNVSR</sequence>
<organism evidence="3 4">
    <name type="scientific">Thalassotalea psychrophila</name>
    <dbReference type="NCBI Taxonomy" id="3065647"/>
    <lineage>
        <taxon>Bacteria</taxon>
        <taxon>Pseudomonadati</taxon>
        <taxon>Pseudomonadota</taxon>
        <taxon>Gammaproteobacteria</taxon>
        <taxon>Alteromonadales</taxon>
        <taxon>Colwelliaceae</taxon>
        <taxon>Thalassotalea</taxon>
    </lineage>
</organism>
<evidence type="ECO:0000256" key="1">
    <source>
        <dbReference type="ARBA" id="ARBA00022842"/>
    </source>
</evidence>
<evidence type="ECO:0000313" key="4">
    <source>
        <dbReference type="Proteomes" id="UP001258994"/>
    </source>
</evidence>
<protein>
    <submittedName>
        <fullName evidence="3">Nucleotidyltransferase family protein</fullName>
    </submittedName>
</protein>
<reference evidence="4" key="1">
    <citation type="submission" date="2023-09" db="EMBL/GenBank/DDBJ databases">
        <authorList>
            <person name="Li S."/>
            <person name="Li X."/>
            <person name="Zhang C."/>
            <person name="Zhao Z."/>
        </authorList>
    </citation>
    <scope>NUCLEOTIDE SEQUENCE [LARGE SCALE GENOMIC DNA]</scope>
    <source>
        <strain evidence="4">SQ149</strain>
    </source>
</reference>
<proteinExistence type="predicted"/>
<dbReference type="PANTHER" id="PTHR43777:SF1">
    <property type="entry name" value="MOLYBDENUM COFACTOR CYTIDYLYLTRANSFERASE"/>
    <property type="match status" value="1"/>
</dbReference>
<dbReference type="InterPro" id="IPR029044">
    <property type="entry name" value="Nucleotide-diphossugar_trans"/>
</dbReference>
<dbReference type="Gene3D" id="3.90.550.10">
    <property type="entry name" value="Spore Coat Polysaccharide Biosynthesis Protein SpsA, Chain A"/>
    <property type="match status" value="1"/>
</dbReference>
<dbReference type="SUPFAM" id="SSF53448">
    <property type="entry name" value="Nucleotide-diphospho-sugar transferases"/>
    <property type="match status" value="1"/>
</dbReference>
<evidence type="ECO:0000259" key="2">
    <source>
        <dbReference type="Pfam" id="PF12804"/>
    </source>
</evidence>
<dbReference type="InterPro" id="IPR025877">
    <property type="entry name" value="MobA-like_NTP_Trfase"/>
</dbReference>
<gene>
    <name evidence="3" type="ORF">RGQ13_07945</name>
</gene>
<dbReference type="Proteomes" id="UP001258994">
    <property type="component" value="Chromosome"/>
</dbReference>
<dbReference type="PANTHER" id="PTHR43777">
    <property type="entry name" value="MOLYBDENUM COFACTOR CYTIDYLYLTRANSFERASE"/>
    <property type="match status" value="1"/>
</dbReference>
<keyword evidence="4" id="KW-1185">Reference proteome</keyword>
<keyword evidence="1" id="KW-0460">Magnesium</keyword>
<evidence type="ECO:0000313" key="3">
    <source>
        <dbReference type="EMBL" id="WNC73913.1"/>
    </source>
</evidence>
<dbReference type="RefSeq" id="WP_348393023.1">
    <property type="nucleotide sequence ID" value="NZ_CP134145.1"/>
</dbReference>
<feature type="domain" description="MobA-like NTP transferase" evidence="2">
    <location>
        <begin position="6"/>
        <end position="166"/>
    </location>
</feature>
<dbReference type="Pfam" id="PF12804">
    <property type="entry name" value="NTP_transf_3"/>
    <property type="match status" value="1"/>
</dbReference>
<name>A0ABY9TYM0_9GAMM</name>